<dbReference type="Proteomes" id="UP000287853">
    <property type="component" value="Unassembled WGS sequence"/>
</dbReference>
<dbReference type="EMBL" id="MTKO01000028">
    <property type="protein sequence ID" value="RWX47715.1"/>
    <property type="molecule type" value="Genomic_DNA"/>
</dbReference>
<sequence>MFSFLFKEKPDAMEKVLCDFCNEMLNYFMQIYLWLNNTVYCHPYVGSLKNVIYSLR</sequence>
<keyword evidence="2" id="KW-1185">Reference proteome</keyword>
<reference evidence="1 2" key="1">
    <citation type="submission" date="2017-01" db="EMBL/GenBank/DDBJ databases">
        <title>The cable genome- insights into the physiology and evolution of filamentous bacteria capable of sulfide oxidation via long distance electron transfer.</title>
        <authorList>
            <person name="Schreiber L."/>
            <person name="Bjerg J.T."/>
            <person name="Boggild A."/>
            <person name="Van De Vossenberg J."/>
            <person name="Meysman F."/>
            <person name="Nielsen L.P."/>
            <person name="Schramm A."/>
            <person name="Kjeldsen K.U."/>
        </authorList>
    </citation>
    <scope>NUCLEOTIDE SEQUENCE [LARGE SCALE GENOMIC DNA]</scope>
    <source>
        <strain evidence="1">MCF</strain>
    </source>
</reference>
<gene>
    <name evidence="1" type="ORF">H206_06952</name>
</gene>
<dbReference type="AlphaFoldDB" id="A0A3S3QLE0"/>
<evidence type="ECO:0000313" key="1">
    <source>
        <dbReference type="EMBL" id="RWX47715.1"/>
    </source>
</evidence>
<comment type="caution">
    <text evidence="1">The sequence shown here is derived from an EMBL/GenBank/DDBJ whole genome shotgun (WGS) entry which is preliminary data.</text>
</comment>
<accession>A0A3S3QLE0</accession>
<protein>
    <submittedName>
        <fullName evidence="1">Uncharacterized protein</fullName>
    </submittedName>
</protein>
<name>A0A3S3QLE0_9BACT</name>
<evidence type="ECO:0000313" key="2">
    <source>
        <dbReference type="Proteomes" id="UP000287853"/>
    </source>
</evidence>
<proteinExistence type="predicted"/>
<organism evidence="1 2">
    <name type="scientific">Candidatus Electrothrix aarhusensis</name>
    <dbReference type="NCBI Taxonomy" id="1859131"/>
    <lineage>
        <taxon>Bacteria</taxon>
        <taxon>Pseudomonadati</taxon>
        <taxon>Thermodesulfobacteriota</taxon>
        <taxon>Desulfobulbia</taxon>
        <taxon>Desulfobulbales</taxon>
        <taxon>Desulfobulbaceae</taxon>
        <taxon>Candidatus Electrothrix</taxon>
    </lineage>
</organism>